<evidence type="ECO:0000313" key="1">
    <source>
        <dbReference type="EMBL" id="KAK3721358.1"/>
    </source>
</evidence>
<comment type="caution">
    <text evidence="1">The sequence shown here is derived from an EMBL/GenBank/DDBJ whole genome shotgun (WGS) entry which is preliminary data.</text>
</comment>
<dbReference type="EMBL" id="JAUTXU010000018">
    <property type="protein sequence ID" value="KAK3721358.1"/>
    <property type="molecule type" value="Genomic_DNA"/>
</dbReference>
<accession>A0ACC3NQW3</accession>
<reference evidence="1" key="1">
    <citation type="submission" date="2023-07" db="EMBL/GenBank/DDBJ databases">
        <title>Black Yeasts Isolated from many extreme environments.</title>
        <authorList>
            <person name="Coleine C."/>
            <person name="Stajich J.E."/>
            <person name="Selbmann L."/>
        </authorList>
    </citation>
    <scope>NUCLEOTIDE SEQUENCE</scope>
    <source>
        <strain evidence="1">CCFEE 5714</strain>
    </source>
</reference>
<proteinExistence type="predicted"/>
<gene>
    <name evidence="1" type="ORF">LTR37_003234</name>
</gene>
<organism evidence="1 2">
    <name type="scientific">Vermiconidia calcicola</name>
    <dbReference type="NCBI Taxonomy" id="1690605"/>
    <lineage>
        <taxon>Eukaryota</taxon>
        <taxon>Fungi</taxon>
        <taxon>Dikarya</taxon>
        <taxon>Ascomycota</taxon>
        <taxon>Pezizomycotina</taxon>
        <taxon>Dothideomycetes</taxon>
        <taxon>Dothideomycetidae</taxon>
        <taxon>Mycosphaerellales</taxon>
        <taxon>Extremaceae</taxon>
        <taxon>Vermiconidia</taxon>
    </lineage>
</organism>
<keyword evidence="2" id="KW-1185">Reference proteome</keyword>
<name>A0ACC3NQW3_9PEZI</name>
<dbReference type="Proteomes" id="UP001281147">
    <property type="component" value="Unassembled WGS sequence"/>
</dbReference>
<sequence length="297" mass="32527">MDAESWTKDVLEPHNLRDGVPEGLRGLETEAIWAKGHEMQVVIEEKDVNIGMILPGINEHPKSFQSVQDAVAFLDEPKRQVNADVDDVEIVRRHFSRYRKRIYNAMVSLPDDVDAWQSDQAKRFVTILTNGQFTIKHIEAKSWILTEEVIKVQELGTSLTANSGATHPAFSQALDAQSLKRKRLAEFRRKDNLGIGARIKRSAGELTVLTEEQPASETTSAGHATATTANAMRANSGVGAQDQSSSSTTSLTSSRASAPVAAAIPSARGQALPLNFFAPTYGYGDLEDILKNNDLDE</sequence>
<protein>
    <submittedName>
        <fullName evidence="1">Uncharacterized protein</fullName>
    </submittedName>
</protein>
<evidence type="ECO:0000313" key="2">
    <source>
        <dbReference type="Proteomes" id="UP001281147"/>
    </source>
</evidence>